<accession>A0A194SDV8</accession>
<dbReference type="SUPFAM" id="SSF51197">
    <property type="entry name" value="Clavaminate synthase-like"/>
    <property type="match status" value="1"/>
</dbReference>
<name>A0A194SDV8_RHOGW</name>
<feature type="domain" description="Fe2OG dioxygenase" evidence="6">
    <location>
        <begin position="166"/>
        <end position="282"/>
    </location>
</feature>
<evidence type="ECO:0000256" key="1">
    <source>
        <dbReference type="ARBA" id="ARBA00008056"/>
    </source>
</evidence>
<dbReference type="PROSITE" id="PS51471">
    <property type="entry name" value="FE2OG_OXY"/>
    <property type="match status" value="1"/>
</dbReference>
<dbReference type="RefSeq" id="XP_018273675.1">
    <property type="nucleotide sequence ID" value="XM_018415848.1"/>
</dbReference>
<dbReference type="GO" id="GO:0016491">
    <property type="term" value="F:oxidoreductase activity"/>
    <property type="evidence" value="ECO:0007669"/>
    <property type="project" value="UniProtKB-KW"/>
</dbReference>
<keyword evidence="3 5" id="KW-0560">Oxidoreductase</keyword>
<dbReference type="AlphaFoldDB" id="A0A194SDV8"/>
<dbReference type="InterPro" id="IPR044861">
    <property type="entry name" value="IPNS-like_FE2OG_OXY"/>
</dbReference>
<keyword evidence="2 5" id="KW-0479">Metal-binding</keyword>
<dbReference type="InterPro" id="IPR026992">
    <property type="entry name" value="DIOX_N"/>
</dbReference>
<evidence type="ECO:0000256" key="5">
    <source>
        <dbReference type="RuleBase" id="RU003682"/>
    </source>
</evidence>
<protein>
    <recommendedName>
        <fullName evidence="6">Fe2OG dioxygenase domain-containing protein</fullName>
    </recommendedName>
</protein>
<keyword evidence="8" id="KW-1185">Reference proteome</keyword>
<dbReference type="PANTHER" id="PTHR10209">
    <property type="entry name" value="OXIDOREDUCTASE, 2OG-FE II OXYGENASE FAMILY PROTEIN"/>
    <property type="match status" value="1"/>
</dbReference>
<dbReference type="GO" id="GO:0046872">
    <property type="term" value="F:metal ion binding"/>
    <property type="evidence" value="ECO:0007669"/>
    <property type="project" value="UniProtKB-KW"/>
</dbReference>
<evidence type="ECO:0000256" key="2">
    <source>
        <dbReference type="ARBA" id="ARBA00022723"/>
    </source>
</evidence>
<evidence type="ECO:0000313" key="8">
    <source>
        <dbReference type="Proteomes" id="UP000053890"/>
    </source>
</evidence>
<dbReference type="Pfam" id="PF14226">
    <property type="entry name" value="DIOX_N"/>
    <property type="match status" value="1"/>
</dbReference>
<dbReference type="InterPro" id="IPR005123">
    <property type="entry name" value="Oxoglu/Fe-dep_dioxygenase_dom"/>
</dbReference>
<dbReference type="GeneID" id="28976296"/>
<dbReference type="Pfam" id="PF03171">
    <property type="entry name" value="2OG-FeII_Oxy"/>
    <property type="match status" value="1"/>
</dbReference>
<evidence type="ECO:0000259" key="6">
    <source>
        <dbReference type="PROSITE" id="PS51471"/>
    </source>
</evidence>
<evidence type="ECO:0000256" key="4">
    <source>
        <dbReference type="ARBA" id="ARBA00023004"/>
    </source>
</evidence>
<dbReference type="PANTHER" id="PTHR10209:SF881">
    <property type="entry name" value="FI07970P-RELATED"/>
    <property type="match status" value="1"/>
</dbReference>
<sequence length="334" mass="36664">MAPPQAVPVIDISQLDDPHSLADAIKDTLASTGFLFVTGHGLEHQAERMFDISERFFRDETDDEKLRCAYSENKGYTRFSQEVLDPTRPAPDLKEGFNTAHIQLGENGNPPVPSQPLPNLLQQHAAELAAFQHACFSICQRLLQAFAVALDLPVDFFTSQHHAGPDSRSILRFLHYPAIPAGATVDPNRAGAHTDYGSLTCLFQREDGGEGLQILPSTEPLEGGRWRDVGMVRGAMLVNVGDAIELWSGANFKSTLHRVVLPTPLPPTGVPERFSIAWFNQPSPQASLRTCVPVSTISPEDRERMARKGVEPGKDVTADAHLEARLKSTYKLAK</sequence>
<gene>
    <name evidence="7" type="ORF">RHOBADRAFT_51455</name>
</gene>
<dbReference type="OrthoDB" id="288590at2759"/>
<dbReference type="STRING" id="578459.A0A194SDV8"/>
<dbReference type="Proteomes" id="UP000053890">
    <property type="component" value="Unassembled WGS sequence"/>
</dbReference>
<dbReference type="InterPro" id="IPR027443">
    <property type="entry name" value="IPNS-like_sf"/>
</dbReference>
<evidence type="ECO:0000313" key="7">
    <source>
        <dbReference type="EMBL" id="KPV77626.1"/>
    </source>
</evidence>
<dbReference type="EMBL" id="KQ474074">
    <property type="protein sequence ID" value="KPV77626.1"/>
    <property type="molecule type" value="Genomic_DNA"/>
</dbReference>
<dbReference type="PRINTS" id="PR00682">
    <property type="entry name" value="IPNSYNTHASE"/>
</dbReference>
<proteinExistence type="inferred from homology"/>
<dbReference type="Gene3D" id="2.60.120.330">
    <property type="entry name" value="B-lactam Antibiotic, Isopenicillin N Synthase, Chain"/>
    <property type="match status" value="1"/>
</dbReference>
<reference evidence="7 8" key="1">
    <citation type="journal article" date="2015" name="Front. Microbiol.">
        <title>Genome sequence of the plant growth promoting endophytic yeast Rhodotorula graminis WP1.</title>
        <authorList>
            <person name="Firrincieli A."/>
            <person name="Otillar R."/>
            <person name="Salamov A."/>
            <person name="Schmutz J."/>
            <person name="Khan Z."/>
            <person name="Redman R.S."/>
            <person name="Fleck N.D."/>
            <person name="Lindquist E."/>
            <person name="Grigoriev I.V."/>
            <person name="Doty S.L."/>
        </authorList>
    </citation>
    <scope>NUCLEOTIDE SEQUENCE [LARGE SCALE GENOMIC DNA]</scope>
    <source>
        <strain evidence="7 8">WP1</strain>
    </source>
</reference>
<organism evidence="7 8">
    <name type="scientific">Rhodotorula graminis (strain WP1)</name>
    <dbReference type="NCBI Taxonomy" id="578459"/>
    <lineage>
        <taxon>Eukaryota</taxon>
        <taxon>Fungi</taxon>
        <taxon>Dikarya</taxon>
        <taxon>Basidiomycota</taxon>
        <taxon>Pucciniomycotina</taxon>
        <taxon>Microbotryomycetes</taxon>
        <taxon>Sporidiobolales</taxon>
        <taxon>Sporidiobolaceae</taxon>
        <taxon>Rhodotorula</taxon>
    </lineage>
</organism>
<evidence type="ECO:0000256" key="3">
    <source>
        <dbReference type="ARBA" id="ARBA00023002"/>
    </source>
</evidence>
<keyword evidence="4 5" id="KW-0408">Iron</keyword>
<comment type="similarity">
    <text evidence="1 5">Belongs to the iron/ascorbate-dependent oxidoreductase family.</text>
</comment>
<dbReference type="OMA" id="DAMEFWS"/>